<proteinExistence type="predicted"/>
<evidence type="ECO:0000259" key="4">
    <source>
        <dbReference type="PROSITE" id="PS50097"/>
    </source>
</evidence>
<name>A0A232EQ77_9HYME</name>
<dbReference type="Gene3D" id="2.120.10.80">
    <property type="entry name" value="Kelch-type beta propeller"/>
    <property type="match status" value="1"/>
</dbReference>
<dbReference type="Pfam" id="PF00651">
    <property type="entry name" value="BTB"/>
    <property type="match status" value="1"/>
</dbReference>
<dbReference type="SUPFAM" id="SSF117281">
    <property type="entry name" value="Kelch motif"/>
    <property type="match status" value="1"/>
</dbReference>
<comment type="caution">
    <text evidence="5">The sequence shown here is derived from an EMBL/GenBank/DDBJ whole genome shotgun (WGS) entry which is preliminary data.</text>
</comment>
<protein>
    <recommendedName>
        <fullName evidence="4">BTB domain-containing protein</fullName>
    </recommendedName>
</protein>
<dbReference type="PROSITE" id="PS50097">
    <property type="entry name" value="BTB"/>
    <property type="match status" value="1"/>
</dbReference>
<evidence type="ECO:0000256" key="3">
    <source>
        <dbReference type="SAM" id="MobiDB-lite"/>
    </source>
</evidence>
<dbReference type="InterPro" id="IPR011705">
    <property type="entry name" value="BACK"/>
</dbReference>
<dbReference type="Gene3D" id="1.25.40.420">
    <property type="match status" value="1"/>
</dbReference>
<sequence>MDRWSNKVLRGIVTATKDALHQTKQERDGGAAAAPRKESTDESVTLHLDSSSDDSRDEIIFLGQVLKKPAADSVGTTGQIYGILMAQDSLGEKWEGEKDQLLIEFLIQNLKKIQAYGSVSKVLQESDSILRRLMPESLIRRIRYLADAPQYVRLIRICGGDKLKNEEEKYEFLERLEHLRKFMSGIVDGRCLKAHRFVLAAAIPYFEKMFTGDSKEQRDEALIVKNVEARNLETLLLFAYTGQVELSERNADSLMLDADFLGLRDVADECARFLESRISVENALQEKSSKYLLRRFPSFEKTEQFLQISLEDLAEIMSSDGLQLASEEHVYAAMMRWLKHDLAARGEHLPRLLGCVRLPYLSAEYLVKDVLEDELIAASEECKSLVNGVIYSRIILKEQSLMNDVKARDCELQAGQSGNRIVIHSRSNLSLMEMYHPVTGTWESFTSNKKGSMFLSSAVLKGQLYTVGGEVSVPSSIDVYQPRANSWREICKMKTQRNFPRAVALADFLFICGGHDGKNYLNLVDRYCPETDEWKTMAPMNYNRYSFGAVACQGRIYLCGGYNESAYLTSIECYDPSSDTWTILNATMKENRYYFGMSVLNNKIYICGGRSTDAAALNTVEVYDPKLNTCEYVASMNTPRRGLMLVTYMGKLWAIGGFDGMDALSSVELYEPETNTWSYGASLSGTRPWICGGVIPIH</sequence>
<feature type="domain" description="BTB" evidence="4">
    <location>
        <begin position="186"/>
        <end position="248"/>
    </location>
</feature>
<dbReference type="SMART" id="SM00875">
    <property type="entry name" value="BACK"/>
    <property type="match status" value="1"/>
</dbReference>
<dbReference type="InterPro" id="IPR015915">
    <property type="entry name" value="Kelch-typ_b-propeller"/>
</dbReference>
<evidence type="ECO:0000313" key="6">
    <source>
        <dbReference type="Proteomes" id="UP000215335"/>
    </source>
</evidence>
<keyword evidence="6" id="KW-1185">Reference proteome</keyword>
<dbReference type="AlphaFoldDB" id="A0A232EQ77"/>
<keyword evidence="2" id="KW-0677">Repeat</keyword>
<dbReference type="STRING" id="543379.A0A232EQ77"/>
<dbReference type="InterPro" id="IPR000210">
    <property type="entry name" value="BTB/POZ_dom"/>
</dbReference>
<reference evidence="5 6" key="1">
    <citation type="journal article" date="2017" name="Curr. Biol.">
        <title>The Evolution of Venom by Co-option of Single-Copy Genes.</title>
        <authorList>
            <person name="Martinson E.O."/>
            <person name="Mrinalini"/>
            <person name="Kelkar Y.D."/>
            <person name="Chang C.H."/>
            <person name="Werren J.H."/>
        </authorList>
    </citation>
    <scope>NUCLEOTIDE SEQUENCE [LARGE SCALE GENOMIC DNA]</scope>
    <source>
        <strain evidence="5 6">Alberta</strain>
        <tissue evidence="5">Whole body</tissue>
    </source>
</reference>
<dbReference type="Pfam" id="PF07707">
    <property type="entry name" value="BACK"/>
    <property type="match status" value="1"/>
</dbReference>
<feature type="compositionally biased region" description="Basic and acidic residues" evidence="3">
    <location>
        <begin position="21"/>
        <end position="40"/>
    </location>
</feature>
<dbReference type="Gene3D" id="3.30.710.10">
    <property type="entry name" value="Potassium Channel Kv1.1, Chain A"/>
    <property type="match status" value="1"/>
</dbReference>
<evidence type="ECO:0000256" key="2">
    <source>
        <dbReference type="ARBA" id="ARBA00022737"/>
    </source>
</evidence>
<dbReference type="EMBL" id="NNAY01002810">
    <property type="protein sequence ID" value="OXU20525.1"/>
    <property type="molecule type" value="Genomic_DNA"/>
</dbReference>
<dbReference type="PANTHER" id="PTHR45632">
    <property type="entry name" value="LD33804P"/>
    <property type="match status" value="1"/>
</dbReference>
<dbReference type="SUPFAM" id="SSF54695">
    <property type="entry name" value="POZ domain"/>
    <property type="match status" value="1"/>
</dbReference>
<dbReference type="Proteomes" id="UP000215335">
    <property type="component" value="Unassembled WGS sequence"/>
</dbReference>
<organism evidence="5 6">
    <name type="scientific">Trichomalopsis sarcophagae</name>
    <dbReference type="NCBI Taxonomy" id="543379"/>
    <lineage>
        <taxon>Eukaryota</taxon>
        <taxon>Metazoa</taxon>
        <taxon>Ecdysozoa</taxon>
        <taxon>Arthropoda</taxon>
        <taxon>Hexapoda</taxon>
        <taxon>Insecta</taxon>
        <taxon>Pterygota</taxon>
        <taxon>Neoptera</taxon>
        <taxon>Endopterygota</taxon>
        <taxon>Hymenoptera</taxon>
        <taxon>Apocrita</taxon>
        <taxon>Proctotrupomorpha</taxon>
        <taxon>Chalcidoidea</taxon>
        <taxon>Pteromalidae</taxon>
        <taxon>Pteromalinae</taxon>
        <taxon>Trichomalopsis</taxon>
    </lineage>
</organism>
<feature type="region of interest" description="Disordered" evidence="3">
    <location>
        <begin position="21"/>
        <end position="51"/>
    </location>
</feature>
<gene>
    <name evidence="5" type="ORF">TSAR_016816</name>
</gene>
<dbReference type="Pfam" id="PF24681">
    <property type="entry name" value="Kelch_KLHDC2_KLHL20_DRC7"/>
    <property type="match status" value="1"/>
</dbReference>
<dbReference type="PANTHER" id="PTHR45632:SF26">
    <property type="entry name" value="BTB DOMAIN-CONTAINING PROTEIN"/>
    <property type="match status" value="1"/>
</dbReference>
<evidence type="ECO:0000256" key="1">
    <source>
        <dbReference type="ARBA" id="ARBA00022441"/>
    </source>
</evidence>
<dbReference type="SMART" id="SM00225">
    <property type="entry name" value="BTB"/>
    <property type="match status" value="1"/>
</dbReference>
<dbReference type="GO" id="GO:0003779">
    <property type="term" value="F:actin binding"/>
    <property type="evidence" value="ECO:0007669"/>
    <property type="project" value="UniProtKB-KW"/>
</dbReference>
<dbReference type="InterPro" id="IPR011333">
    <property type="entry name" value="SKP1/BTB/POZ_sf"/>
</dbReference>
<keyword evidence="1" id="KW-0880">Kelch repeat</keyword>
<accession>A0A232EQ77</accession>
<dbReference type="FunFam" id="1.25.40.420:FF:000001">
    <property type="entry name" value="Kelch-like family member 12"/>
    <property type="match status" value="1"/>
</dbReference>
<dbReference type="InterPro" id="IPR006652">
    <property type="entry name" value="Kelch_1"/>
</dbReference>
<dbReference type="SMART" id="SM00612">
    <property type="entry name" value="Kelch"/>
    <property type="match status" value="6"/>
</dbReference>
<dbReference type="OrthoDB" id="45365at2759"/>
<evidence type="ECO:0000313" key="5">
    <source>
        <dbReference type="EMBL" id="OXU20525.1"/>
    </source>
</evidence>